<sequence length="304" mass="31642">MRWLSVLRRGRQPVPTADRPAPASSPAAPRASALPRAGSSASGRASVSPKSSPEPARRVPAPARPRSVAAAAPAEPAPARAAEVMATNSKSRLTEGPHGSAPSKVARSDVAVSVRSGIDDVSVGSKDPGVNLDALLAEHSAAARRLADARHREEGTAVAQLEREMTQTRLRIERAARVVSAADFVTGPARPPMATPAGGPGRESTSRAAAKTTAPTSVDQRRPARTATASRVLLARTGALDELPAALVLALQGGAPLTARELIAPAERALGRKVARGEINRMLYSHSSLFVSDRASNPRWRIAE</sequence>
<feature type="region of interest" description="Disordered" evidence="2">
    <location>
        <begin position="1"/>
        <end position="108"/>
    </location>
</feature>
<feature type="coiled-coil region" evidence="1">
    <location>
        <begin position="132"/>
        <end position="178"/>
    </location>
</feature>
<reference evidence="3 4" key="1">
    <citation type="submission" date="2016-10" db="EMBL/GenBank/DDBJ databases">
        <authorList>
            <person name="de Groot N.N."/>
        </authorList>
    </citation>
    <scope>NUCLEOTIDE SEQUENCE [LARGE SCALE GENOMIC DNA]</scope>
    <source>
        <strain evidence="3 4">CGMCC 4.6945</strain>
    </source>
</reference>
<evidence type="ECO:0000313" key="3">
    <source>
        <dbReference type="EMBL" id="SFB08674.1"/>
    </source>
</evidence>
<keyword evidence="1" id="KW-0175">Coiled coil</keyword>
<feature type="region of interest" description="Disordered" evidence="2">
    <location>
        <begin position="187"/>
        <end position="226"/>
    </location>
</feature>
<proteinExistence type="predicted"/>
<protein>
    <submittedName>
        <fullName evidence="3">Uncharacterized protein</fullName>
    </submittedName>
</protein>
<accession>A0A1I0Y641</accession>
<dbReference type="EMBL" id="FOKA01000006">
    <property type="protein sequence ID" value="SFB08674.1"/>
    <property type="molecule type" value="Genomic_DNA"/>
</dbReference>
<name>A0A1I0Y641_9CELL</name>
<evidence type="ECO:0000256" key="1">
    <source>
        <dbReference type="SAM" id="Coils"/>
    </source>
</evidence>
<dbReference type="AlphaFoldDB" id="A0A1I0Y641"/>
<evidence type="ECO:0000313" key="4">
    <source>
        <dbReference type="Proteomes" id="UP000199012"/>
    </source>
</evidence>
<feature type="compositionally biased region" description="Low complexity" evidence="2">
    <location>
        <begin position="17"/>
        <end position="84"/>
    </location>
</feature>
<gene>
    <name evidence="3" type="ORF">SAMN05421867_106197</name>
</gene>
<evidence type="ECO:0000256" key="2">
    <source>
        <dbReference type="SAM" id="MobiDB-lite"/>
    </source>
</evidence>
<organism evidence="3 4">
    <name type="scientific">Cellulomonas marina</name>
    <dbReference type="NCBI Taxonomy" id="988821"/>
    <lineage>
        <taxon>Bacteria</taxon>
        <taxon>Bacillati</taxon>
        <taxon>Actinomycetota</taxon>
        <taxon>Actinomycetes</taxon>
        <taxon>Micrococcales</taxon>
        <taxon>Cellulomonadaceae</taxon>
        <taxon>Cellulomonas</taxon>
    </lineage>
</organism>
<dbReference type="STRING" id="988821.SAMN05421867_106197"/>
<dbReference type="Proteomes" id="UP000199012">
    <property type="component" value="Unassembled WGS sequence"/>
</dbReference>
<keyword evidence="4" id="KW-1185">Reference proteome</keyword>